<accession>X1Q736</accession>
<dbReference type="EMBL" id="BARV01027595">
    <property type="protein sequence ID" value="GAI39074.1"/>
    <property type="molecule type" value="Genomic_DNA"/>
</dbReference>
<proteinExistence type="predicted"/>
<name>X1Q736_9ZZZZ</name>
<comment type="caution">
    <text evidence="1">The sequence shown here is derived from an EMBL/GenBank/DDBJ whole genome shotgun (WGS) entry which is preliminary data.</text>
</comment>
<dbReference type="AlphaFoldDB" id="X1Q736"/>
<protein>
    <submittedName>
        <fullName evidence="1">Uncharacterized protein</fullName>
    </submittedName>
</protein>
<reference evidence="1" key="1">
    <citation type="journal article" date="2014" name="Front. Microbiol.">
        <title>High frequency of phylogenetically diverse reductive dehalogenase-homologous genes in deep subseafloor sedimentary metagenomes.</title>
        <authorList>
            <person name="Kawai M."/>
            <person name="Futagami T."/>
            <person name="Toyoda A."/>
            <person name="Takaki Y."/>
            <person name="Nishi S."/>
            <person name="Hori S."/>
            <person name="Arai W."/>
            <person name="Tsubouchi T."/>
            <person name="Morono Y."/>
            <person name="Uchiyama I."/>
            <person name="Ito T."/>
            <person name="Fujiyama A."/>
            <person name="Inagaki F."/>
            <person name="Takami H."/>
        </authorList>
    </citation>
    <scope>NUCLEOTIDE SEQUENCE</scope>
    <source>
        <strain evidence="1">Expedition CK06-06</strain>
    </source>
</reference>
<evidence type="ECO:0000313" key="1">
    <source>
        <dbReference type="EMBL" id="GAI39074.1"/>
    </source>
</evidence>
<gene>
    <name evidence="1" type="ORF">S06H3_44378</name>
</gene>
<feature type="non-terminal residue" evidence="1">
    <location>
        <position position="1"/>
    </location>
</feature>
<sequence length="97" mass="10374">IGMMAALMVALIGVTPFTNPGCEQLMVMDAETGEMRPATVEEIEVGLQPVGDAGKAILTATGYPMWIPAVDGVLRLTALILAWYIRPKEQTQVKTAT</sequence>
<organism evidence="1">
    <name type="scientific">marine sediment metagenome</name>
    <dbReference type="NCBI Taxonomy" id="412755"/>
    <lineage>
        <taxon>unclassified sequences</taxon>
        <taxon>metagenomes</taxon>
        <taxon>ecological metagenomes</taxon>
    </lineage>
</organism>